<dbReference type="AlphaFoldDB" id="A0A5E4ATC4"/>
<comment type="caution">
    <text evidence="1">The sequence shown here is derived from an EMBL/GenBank/DDBJ whole genome shotgun (WGS) entry which is preliminary data.</text>
</comment>
<evidence type="ECO:0000313" key="1">
    <source>
        <dbReference type="EMBL" id="VTJ59981.1"/>
    </source>
</evidence>
<dbReference type="Proteomes" id="UP000335636">
    <property type="component" value="Unassembled WGS sequence"/>
</dbReference>
<name>A0A5E4ATC4_MARMO</name>
<proteinExistence type="predicted"/>
<gene>
    <name evidence="1" type="ORF">MONAX_5E024379</name>
</gene>
<evidence type="ECO:0000313" key="2">
    <source>
        <dbReference type="Proteomes" id="UP000335636"/>
    </source>
</evidence>
<keyword evidence="2" id="KW-1185">Reference proteome</keyword>
<reference evidence="1" key="1">
    <citation type="submission" date="2019-04" db="EMBL/GenBank/DDBJ databases">
        <authorList>
            <person name="Alioto T."/>
            <person name="Alioto T."/>
        </authorList>
    </citation>
    <scope>NUCLEOTIDE SEQUENCE [LARGE SCALE GENOMIC DNA]</scope>
</reference>
<accession>A0A5E4ATC4</accession>
<organism evidence="1 2">
    <name type="scientific">Marmota monax</name>
    <name type="common">Woodchuck</name>
    <dbReference type="NCBI Taxonomy" id="9995"/>
    <lineage>
        <taxon>Eukaryota</taxon>
        <taxon>Metazoa</taxon>
        <taxon>Chordata</taxon>
        <taxon>Craniata</taxon>
        <taxon>Vertebrata</taxon>
        <taxon>Euteleostomi</taxon>
        <taxon>Mammalia</taxon>
        <taxon>Eutheria</taxon>
        <taxon>Euarchontoglires</taxon>
        <taxon>Glires</taxon>
        <taxon>Rodentia</taxon>
        <taxon>Sciuromorpha</taxon>
        <taxon>Sciuridae</taxon>
        <taxon>Xerinae</taxon>
        <taxon>Marmotini</taxon>
        <taxon>Marmota</taxon>
    </lineage>
</organism>
<protein>
    <submittedName>
        <fullName evidence="1">Uncharacterized protein</fullName>
    </submittedName>
</protein>
<sequence length="162" mass="17721">MGGLELKLDGGSRIPGWTVPRVAQTGHLLGAAVQWAVNPRKPRLEGCTLWPGGMAPRACGPEKPGLPSSLAASRGVDGRMTGVLHSRGFKPTECYSVVHNLLLLGSPPRLMIRTTGHRFRGQTQFCLVSFPVQGTWPVDLHQHRPAQNERRIPTYKTCNQLI</sequence>
<dbReference type="EMBL" id="CABDUW010000134">
    <property type="protein sequence ID" value="VTJ59981.1"/>
    <property type="molecule type" value="Genomic_DNA"/>
</dbReference>